<dbReference type="Gene3D" id="3.30.420.10">
    <property type="entry name" value="Ribonuclease H-like superfamily/Ribonuclease H"/>
    <property type="match status" value="1"/>
</dbReference>
<evidence type="ECO:0000313" key="7">
    <source>
        <dbReference type="Proteomes" id="UP000199012"/>
    </source>
</evidence>
<evidence type="ECO:0000259" key="5">
    <source>
        <dbReference type="SMART" id="SM00479"/>
    </source>
</evidence>
<dbReference type="GO" id="GO:0003676">
    <property type="term" value="F:nucleic acid binding"/>
    <property type="evidence" value="ECO:0007669"/>
    <property type="project" value="InterPro"/>
</dbReference>
<feature type="region of interest" description="Disordered" evidence="4">
    <location>
        <begin position="246"/>
        <end position="273"/>
    </location>
</feature>
<dbReference type="SMART" id="SM00479">
    <property type="entry name" value="EXOIII"/>
    <property type="match status" value="1"/>
</dbReference>
<dbReference type="PANTHER" id="PTHR30231:SF4">
    <property type="entry name" value="PROTEIN NEN2"/>
    <property type="match status" value="1"/>
</dbReference>
<dbReference type="Proteomes" id="UP000199012">
    <property type="component" value="Unassembled WGS sequence"/>
</dbReference>
<reference evidence="6 7" key="1">
    <citation type="submission" date="2016-10" db="EMBL/GenBank/DDBJ databases">
        <authorList>
            <person name="de Groot N.N."/>
        </authorList>
    </citation>
    <scope>NUCLEOTIDE SEQUENCE [LARGE SCALE GENOMIC DNA]</scope>
    <source>
        <strain evidence="6 7">CGMCC 4.6945</strain>
    </source>
</reference>
<proteinExistence type="predicted"/>
<dbReference type="SUPFAM" id="SSF53098">
    <property type="entry name" value="Ribonuclease H-like"/>
    <property type="match status" value="1"/>
</dbReference>
<protein>
    <submittedName>
        <fullName evidence="6">DNA polymerase-3 subunit epsilon</fullName>
    </submittedName>
</protein>
<sequence length="273" mass="29088">MHGSDGRHGAHGPLGRWVGRVVAVAVRRTWARPASWTRGPLLGFDTETTGVDVARDRIVAAALVLRDAHGTRVRSWLVDPGVEIPAAASAVHGISTAHARAHGRPPAAVLDEVAGALAAALAEGTPVVAFNACFDLSILDAELRRHGLPTLPERLGRAAAPVLDPLVLDRAQDRHRRGPRRLGDLCRLYGVTADGDLHTAHVDVLATLDVLGRLVERFPALGDADPAELHAFQARAHRRWAEAVNARRRERGETGPDADPSWPALVVPSPVAA</sequence>
<evidence type="ECO:0000256" key="1">
    <source>
        <dbReference type="ARBA" id="ARBA00022722"/>
    </source>
</evidence>
<evidence type="ECO:0000256" key="3">
    <source>
        <dbReference type="ARBA" id="ARBA00022839"/>
    </source>
</evidence>
<dbReference type="InterPro" id="IPR013520">
    <property type="entry name" value="Ribonucl_H"/>
</dbReference>
<keyword evidence="2" id="KW-0378">Hydrolase</keyword>
<dbReference type="EMBL" id="FOKA01000005">
    <property type="protein sequence ID" value="SFB03332.1"/>
    <property type="molecule type" value="Genomic_DNA"/>
</dbReference>
<dbReference type="InterPro" id="IPR036397">
    <property type="entry name" value="RNaseH_sf"/>
</dbReference>
<dbReference type="GO" id="GO:0008408">
    <property type="term" value="F:3'-5' exonuclease activity"/>
    <property type="evidence" value="ECO:0007669"/>
    <property type="project" value="TreeGrafter"/>
</dbReference>
<accession>A0A1I0XQS2</accession>
<keyword evidence="7" id="KW-1185">Reference proteome</keyword>
<feature type="domain" description="Exonuclease" evidence="5">
    <location>
        <begin position="40"/>
        <end position="220"/>
    </location>
</feature>
<dbReference type="CDD" id="cd06127">
    <property type="entry name" value="DEDDh"/>
    <property type="match status" value="1"/>
</dbReference>
<dbReference type="STRING" id="988821.SAMN05421867_105229"/>
<dbReference type="InterPro" id="IPR012337">
    <property type="entry name" value="RNaseH-like_sf"/>
</dbReference>
<evidence type="ECO:0000256" key="2">
    <source>
        <dbReference type="ARBA" id="ARBA00022801"/>
    </source>
</evidence>
<organism evidence="6 7">
    <name type="scientific">Cellulomonas marina</name>
    <dbReference type="NCBI Taxonomy" id="988821"/>
    <lineage>
        <taxon>Bacteria</taxon>
        <taxon>Bacillati</taxon>
        <taxon>Actinomycetota</taxon>
        <taxon>Actinomycetes</taxon>
        <taxon>Micrococcales</taxon>
        <taxon>Cellulomonadaceae</taxon>
        <taxon>Cellulomonas</taxon>
    </lineage>
</organism>
<dbReference type="AlphaFoldDB" id="A0A1I0XQS2"/>
<gene>
    <name evidence="6" type="ORF">SAMN05421867_105229</name>
</gene>
<dbReference type="NCBIfam" id="NF005927">
    <property type="entry name" value="PRK07942.1"/>
    <property type="match status" value="1"/>
</dbReference>
<evidence type="ECO:0000313" key="6">
    <source>
        <dbReference type="EMBL" id="SFB03332.1"/>
    </source>
</evidence>
<name>A0A1I0XQS2_9CELL</name>
<keyword evidence="1" id="KW-0540">Nuclease</keyword>
<evidence type="ECO:0000256" key="4">
    <source>
        <dbReference type="SAM" id="MobiDB-lite"/>
    </source>
</evidence>
<dbReference type="Pfam" id="PF00929">
    <property type="entry name" value="RNase_T"/>
    <property type="match status" value="1"/>
</dbReference>
<dbReference type="PANTHER" id="PTHR30231">
    <property type="entry name" value="DNA POLYMERASE III SUBUNIT EPSILON"/>
    <property type="match status" value="1"/>
</dbReference>
<keyword evidence="3" id="KW-0269">Exonuclease</keyword>
<dbReference type="GO" id="GO:0005829">
    <property type="term" value="C:cytosol"/>
    <property type="evidence" value="ECO:0007669"/>
    <property type="project" value="TreeGrafter"/>
</dbReference>